<dbReference type="InterPro" id="IPR001482">
    <property type="entry name" value="T2SS/T4SS_dom"/>
</dbReference>
<dbReference type="Pfam" id="PF00437">
    <property type="entry name" value="T2SSE"/>
    <property type="match status" value="1"/>
</dbReference>
<name>A0A1G2D0Z6_9BACT</name>
<proteinExistence type="inferred from homology"/>
<feature type="domain" description="Bacterial type II secretion system protein E" evidence="4">
    <location>
        <begin position="366"/>
        <end position="380"/>
    </location>
</feature>
<dbReference type="CDD" id="cd01129">
    <property type="entry name" value="PulE-GspE-like"/>
    <property type="match status" value="1"/>
</dbReference>
<evidence type="ECO:0000259" key="4">
    <source>
        <dbReference type="PROSITE" id="PS00662"/>
    </source>
</evidence>
<dbReference type="Pfam" id="PF05157">
    <property type="entry name" value="MshEN"/>
    <property type="match status" value="1"/>
</dbReference>
<gene>
    <name evidence="5" type="ORF">A3D65_00335</name>
</gene>
<dbReference type="SUPFAM" id="SSF52540">
    <property type="entry name" value="P-loop containing nucleoside triphosphate hydrolases"/>
    <property type="match status" value="1"/>
</dbReference>
<dbReference type="PROSITE" id="PS00662">
    <property type="entry name" value="T2SP_E"/>
    <property type="match status" value="1"/>
</dbReference>
<dbReference type="Gene3D" id="3.30.450.90">
    <property type="match status" value="1"/>
</dbReference>
<dbReference type="SMART" id="SM00382">
    <property type="entry name" value="AAA"/>
    <property type="match status" value="1"/>
</dbReference>
<dbReference type="GO" id="GO:0005524">
    <property type="term" value="F:ATP binding"/>
    <property type="evidence" value="ECO:0007669"/>
    <property type="project" value="UniProtKB-KW"/>
</dbReference>
<dbReference type="SUPFAM" id="SSF160246">
    <property type="entry name" value="EspE N-terminal domain-like"/>
    <property type="match status" value="1"/>
</dbReference>
<dbReference type="GO" id="GO:0005886">
    <property type="term" value="C:plasma membrane"/>
    <property type="evidence" value="ECO:0007669"/>
    <property type="project" value="TreeGrafter"/>
</dbReference>
<dbReference type="PANTHER" id="PTHR30258:SF1">
    <property type="entry name" value="PROTEIN TRANSPORT PROTEIN HOFB HOMOLOG"/>
    <property type="match status" value="1"/>
</dbReference>
<comment type="similarity">
    <text evidence="1">Belongs to the GSP E family.</text>
</comment>
<dbReference type="EMBL" id="MHLL01000062">
    <property type="protein sequence ID" value="OGZ07316.1"/>
    <property type="molecule type" value="Genomic_DNA"/>
</dbReference>
<reference evidence="5 6" key="1">
    <citation type="journal article" date="2016" name="Nat. Commun.">
        <title>Thousands of microbial genomes shed light on interconnected biogeochemical processes in an aquifer system.</title>
        <authorList>
            <person name="Anantharaman K."/>
            <person name="Brown C.T."/>
            <person name="Hug L.A."/>
            <person name="Sharon I."/>
            <person name="Castelle C.J."/>
            <person name="Probst A.J."/>
            <person name="Thomas B.C."/>
            <person name="Singh A."/>
            <person name="Wilkins M.J."/>
            <person name="Karaoz U."/>
            <person name="Brodie E.L."/>
            <person name="Williams K.H."/>
            <person name="Hubbard S.S."/>
            <person name="Banfield J.F."/>
        </authorList>
    </citation>
    <scope>NUCLEOTIDE SEQUENCE [LARGE SCALE GENOMIC DNA]</scope>
</reference>
<dbReference type="AlphaFoldDB" id="A0A1G2D0Z6"/>
<evidence type="ECO:0000313" key="6">
    <source>
        <dbReference type="Proteomes" id="UP000177996"/>
    </source>
</evidence>
<dbReference type="InterPro" id="IPR003593">
    <property type="entry name" value="AAA+_ATPase"/>
</dbReference>
<evidence type="ECO:0000313" key="5">
    <source>
        <dbReference type="EMBL" id="OGZ07316.1"/>
    </source>
</evidence>
<evidence type="ECO:0000256" key="3">
    <source>
        <dbReference type="ARBA" id="ARBA00022840"/>
    </source>
</evidence>
<comment type="caution">
    <text evidence="5">The sequence shown here is derived from an EMBL/GenBank/DDBJ whole genome shotgun (WGS) entry which is preliminary data.</text>
</comment>
<protein>
    <recommendedName>
        <fullName evidence="4">Bacterial type II secretion system protein E domain-containing protein</fullName>
    </recommendedName>
</protein>
<accession>A0A1G2D0Z6</accession>
<evidence type="ECO:0000256" key="2">
    <source>
        <dbReference type="ARBA" id="ARBA00022741"/>
    </source>
</evidence>
<sequence>MVDFQDTKQAQSFDDLREKEAEELAQMLAERYELPYVNLARVPVDNSAIKLIPEESARAAMLVVFQINNKKVASVAIQSKNNERLASVLEELTRQGFTASLYIASEFSIRKSWGVYKEVSYATAEVAGIVSVSQETMNRYVSLVKSIADVKSIVQKAVASGDIHSLSTVVEIILGGAVATGVSDVHIEPEKEMVRVRYRLDGVLQDVAELARADYKKVLSRIKLLAGVKLNVIHEAQDGRFTIKISGIDVEVRTSILPAAYQESVVMRILNPKSISVPLEELGMDEYFYKVITEQISKPNGLILTTGPTGSGKTTTLYAVLKKLRNPQIKIITIEDPIEYHLDGISQTQVDHSKGYDFQSGLRAAVRQDPDVIMVGEIRDEETASIAIDSALTGHLVFSTLHTNNAAGAMPRLIDLGVNPKIISSALNIALAQRLVRRLCVSCREAYTPEGAEKEILESNFTEIKKYRPQLELPAQIYRPVGCEKCSFTGFKGRISIYEGILMDRAIEEILRENPSEREIKEAAKPQGMLDMRQDGIIKVLKGITALEEIKEAVGLEESR</sequence>
<dbReference type="Gene3D" id="3.40.50.300">
    <property type="entry name" value="P-loop containing nucleotide triphosphate hydrolases"/>
    <property type="match status" value="1"/>
</dbReference>
<dbReference type="InterPro" id="IPR027417">
    <property type="entry name" value="P-loop_NTPase"/>
</dbReference>
<dbReference type="GO" id="GO:0016887">
    <property type="term" value="F:ATP hydrolysis activity"/>
    <property type="evidence" value="ECO:0007669"/>
    <property type="project" value="TreeGrafter"/>
</dbReference>
<dbReference type="STRING" id="1798661.A3D65_00335"/>
<organism evidence="5 6">
    <name type="scientific">Candidatus Lloydbacteria bacterium RIFCSPHIGHO2_02_FULL_50_13</name>
    <dbReference type="NCBI Taxonomy" id="1798661"/>
    <lineage>
        <taxon>Bacteria</taxon>
        <taxon>Candidatus Lloydiibacteriota</taxon>
    </lineage>
</organism>
<evidence type="ECO:0000256" key="1">
    <source>
        <dbReference type="ARBA" id="ARBA00006611"/>
    </source>
</evidence>
<keyword evidence="2" id="KW-0547">Nucleotide-binding</keyword>
<dbReference type="Proteomes" id="UP000177996">
    <property type="component" value="Unassembled WGS sequence"/>
</dbReference>
<keyword evidence="3" id="KW-0067">ATP-binding</keyword>
<dbReference type="PANTHER" id="PTHR30258">
    <property type="entry name" value="TYPE II SECRETION SYSTEM PROTEIN GSPE-RELATED"/>
    <property type="match status" value="1"/>
</dbReference>
<dbReference type="InterPro" id="IPR037257">
    <property type="entry name" value="T2SS_E_N_sf"/>
</dbReference>
<dbReference type="InterPro" id="IPR007831">
    <property type="entry name" value="T2SS_GspE_N"/>
</dbReference>